<evidence type="ECO:0000259" key="2">
    <source>
        <dbReference type="Pfam" id="PF05347"/>
    </source>
</evidence>
<sequence>MRPQRSAQWSGPAWPTGRARAPAAAAQLGSRRRLLLAGRALRRSRGWGKAGLTQRGPEMAEATRREVLGLYRRVFRLARRWQAASGRGEDTAEEQQYILHEARTLFRKNRDLTDARRIRQCVDECTARIELGLHYRIPYPRPIHLPPMGLTPLRGRGLRSQEKLRKLSKPVYLQSHDEVS</sequence>
<keyword evidence="4" id="KW-1185">Reference proteome</keyword>
<feature type="domain" description="Complex 1 LYR protein" evidence="2">
    <location>
        <begin position="65"/>
        <end position="126"/>
    </location>
</feature>
<gene>
    <name evidence="3" type="ORF">HJG63_012839</name>
</gene>
<dbReference type="CDD" id="cd20261">
    <property type="entry name" value="Complex1_LYR_LYRM1"/>
    <property type="match status" value="1"/>
</dbReference>
<dbReference type="Pfam" id="PF05347">
    <property type="entry name" value="Complex1_LYR"/>
    <property type="match status" value="1"/>
</dbReference>
<protein>
    <submittedName>
        <fullName evidence="3">LYR motif containing 1</fullName>
    </submittedName>
</protein>
<dbReference type="InterPro" id="IPR008011">
    <property type="entry name" value="Complex1_LYR_dom"/>
</dbReference>
<comment type="caution">
    <text evidence="3">The sequence shown here is derived from an EMBL/GenBank/DDBJ whole genome shotgun (WGS) entry which is preliminary data.</text>
</comment>
<comment type="similarity">
    <text evidence="1">Belongs to the complex I LYR family.</text>
</comment>
<dbReference type="OrthoDB" id="275715at2759"/>
<dbReference type="Proteomes" id="UP000593571">
    <property type="component" value="Unassembled WGS sequence"/>
</dbReference>
<dbReference type="EMBL" id="JACASE010000008">
    <property type="protein sequence ID" value="KAF6441334.1"/>
    <property type="molecule type" value="Genomic_DNA"/>
</dbReference>
<accession>A0A7J8F0R3</accession>
<organism evidence="3 4">
    <name type="scientific">Rousettus aegyptiacus</name>
    <name type="common">Egyptian fruit bat</name>
    <name type="synonym">Pteropus aegyptiacus</name>
    <dbReference type="NCBI Taxonomy" id="9407"/>
    <lineage>
        <taxon>Eukaryota</taxon>
        <taxon>Metazoa</taxon>
        <taxon>Chordata</taxon>
        <taxon>Craniata</taxon>
        <taxon>Vertebrata</taxon>
        <taxon>Euteleostomi</taxon>
        <taxon>Mammalia</taxon>
        <taxon>Eutheria</taxon>
        <taxon>Laurasiatheria</taxon>
        <taxon>Chiroptera</taxon>
        <taxon>Yinpterochiroptera</taxon>
        <taxon>Pteropodoidea</taxon>
        <taxon>Pteropodidae</taxon>
        <taxon>Rousettinae</taxon>
        <taxon>Rousettus</taxon>
    </lineage>
</organism>
<reference evidence="3 4" key="1">
    <citation type="journal article" date="2020" name="Nature">
        <title>Six reference-quality genomes reveal evolution of bat adaptations.</title>
        <authorList>
            <person name="Jebb D."/>
            <person name="Huang Z."/>
            <person name="Pippel M."/>
            <person name="Hughes G.M."/>
            <person name="Lavrichenko K."/>
            <person name="Devanna P."/>
            <person name="Winkler S."/>
            <person name="Jermiin L.S."/>
            <person name="Skirmuntt E.C."/>
            <person name="Katzourakis A."/>
            <person name="Burkitt-Gray L."/>
            <person name="Ray D.A."/>
            <person name="Sullivan K.A.M."/>
            <person name="Roscito J.G."/>
            <person name="Kirilenko B.M."/>
            <person name="Davalos L.M."/>
            <person name="Corthals A.P."/>
            <person name="Power M.L."/>
            <person name="Jones G."/>
            <person name="Ransome R.D."/>
            <person name="Dechmann D.K.N."/>
            <person name="Locatelli A.G."/>
            <person name="Puechmaille S.J."/>
            <person name="Fedrigo O."/>
            <person name="Jarvis E.D."/>
            <person name="Hiller M."/>
            <person name="Vernes S.C."/>
            <person name="Myers E.W."/>
            <person name="Teeling E.C."/>
        </authorList>
    </citation>
    <scope>NUCLEOTIDE SEQUENCE [LARGE SCALE GENOMIC DNA]</scope>
    <source>
        <strain evidence="3">MRouAeg1</strain>
        <tissue evidence="3">Muscle</tissue>
    </source>
</reference>
<dbReference type="AlphaFoldDB" id="A0A7J8F0R3"/>
<dbReference type="InterPro" id="IPR040330">
    <property type="entry name" value="LYRM1"/>
</dbReference>
<dbReference type="GO" id="GO:0005739">
    <property type="term" value="C:mitochondrion"/>
    <property type="evidence" value="ECO:0007669"/>
    <property type="project" value="TreeGrafter"/>
</dbReference>
<evidence type="ECO:0000256" key="1">
    <source>
        <dbReference type="ARBA" id="ARBA00009508"/>
    </source>
</evidence>
<dbReference type="InterPro" id="IPR045294">
    <property type="entry name" value="Complex1_LYR_LYRM1"/>
</dbReference>
<dbReference type="PANTHER" id="PTHR14273:SF0">
    <property type="entry name" value="LYR MOTIF-CONTAINING PROTEIN 1"/>
    <property type="match status" value="1"/>
</dbReference>
<proteinExistence type="inferred from homology"/>
<evidence type="ECO:0000313" key="4">
    <source>
        <dbReference type="Proteomes" id="UP000593571"/>
    </source>
</evidence>
<dbReference type="PANTHER" id="PTHR14273">
    <property type="entry name" value="LYR MOTIF-CONTAINING PROTEIN 1"/>
    <property type="match status" value="1"/>
</dbReference>
<name>A0A7J8F0R3_ROUAE</name>
<evidence type="ECO:0000313" key="3">
    <source>
        <dbReference type="EMBL" id="KAF6441334.1"/>
    </source>
</evidence>